<keyword evidence="6" id="KW-0472">Membrane</keyword>
<keyword evidence="6" id="KW-0812">Transmembrane</keyword>
<evidence type="ECO:0000256" key="2">
    <source>
        <dbReference type="ARBA" id="ARBA00022516"/>
    </source>
</evidence>
<accession>A0ABS7SP77</accession>
<evidence type="ECO:0000256" key="1">
    <source>
        <dbReference type="ARBA" id="ARBA00005189"/>
    </source>
</evidence>
<evidence type="ECO:0000259" key="7">
    <source>
        <dbReference type="SMART" id="SM00563"/>
    </source>
</evidence>
<dbReference type="EMBL" id="JAFBIL020000004">
    <property type="protein sequence ID" value="MBZ2207724.1"/>
    <property type="molecule type" value="Genomic_DNA"/>
</dbReference>
<comment type="pathway">
    <text evidence="1">Lipid metabolism.</text>
</comment>
<dbReference type="PANTHER" id="PTHR10434">
    <property type="entry name" value="1-ACYL-SN-GLYCEROL-3-PHOSPHATE ACYLTRANSFERASE"/>
    <property type="match status" value="1"/>
</dbReference>
<proteinExistence type="predicted"/>
<organism evidence="8 9">
    <name type="scientific">Massilia soli</name>
    <dbReference type="NCBI Taxonomy" id="2792854"/>
    <lineage>
        <taxon>Bacteria</taxon>
        <taxon>Pseudomonadati</taxon>
        <taxon>Pseudomonadota</taxon>
        <taxon>Betaproteobacteria</taxon>
        <taxon>Burkholderiales</taxon>
        <taxon>Oxalobacteraceae</taxon>
        <taxon>Telluria group</taxon>
        <taxon>Massilia</taxon>
    </lineage>
</organism>
<protein>
    <submittedName>
        <fullName evidence="8">1-acyl-sn-glycerol-3-phosphate acyltransferase</fullName>
    </submittedName>
</protein>
<sequence>MNLRLTLRLARILLHLAEGLATCAIIFPWVGSGRRNARIQNWSRRLLAICGVTVAAPSGAPALHHALVVANHVSWLDIFVINAVHPCRFVAKAEIREWKVLGWLTEQAGTVFIARGSRRDLRHVFKGIVAALQMGARVAFFPEGTTARQGTVLPFHANLFEAAVDAKVQVQPYALRYLDAAGALHPAVDFIGDMSFAQSVMTVLASGAIRAELVRLPPIDAAGAHRRQLAEQAHDAIQGALGAGAA</sequence>
<evidence type="ECO:0000256" key="6">
    <source>
        <dbReference type="SAM" id="Phobius"/>
    </source>
</evidence>
<dbReference type="RefSeq" id="WP_223468219.1">
    <property type="nucleotide sequence ID" value="NZ_JAFBIL020000004.1"/>
</dbReference>
<keyword evidence="4" id="KW-0443">Lipid metabolism</keyword>
<evidence type="ECO:0000256" key="4">
    <source>
        <dbReference type="ARBA" id="ARBA00023098"/>
    </source>
</evidence>
<dbReference type="CDD" id="cd07989">
    <property type="entry name" value="LPLAT_AGPAT-like"/>
    <property type="match status" value="1"/>
</dbReference>
<evidence type="ECO:0000313" key="9">
    <source>
        <dbReference type="Proteomes" id="UP000809349"/>
    </source>
</evidence>
<evidence type="ECO:0000313" key="8">
    <source>
        <dbReference type="EMBL" id="MBZ2207724.1"/>
    </source>
</evidence>
<keyword evidence="9" id="KW-1185">Reference proteome</keyword>
<reference evidence="8 9" key="1">
    <citation type="submission" date="2021-01" db="EMBL/GenBank/DDBJ databases">
        <authorList>
            <person name="Ruan W."/>
            <person name="Khan S.A."/>
            <person name="Jeon C.O."/>
        </authorList>
    </citation>
    <scope>NUCLEOTIDE SEQUENCE [LARGE SCALE GENOMIC DNA]</scope>
    <source>
        <strain evidence="8 9">R798</strain>
    </source>
</reference>
<dbReference type="SUPFAM" id="SSF69593">
    <property type="entry name" value="Glycerol-3-phosphate (1)-acyltransferase"/>
    <property type="match status" value="1"/>
</dbReference>
<dbReference type="SMART" id="SM00563">
    <property type="entry name" value="PlsC"/>
    <property type="match status" value="1"/>
</dbReference>
<keyword evidence="3" id="KW-0808">Transferase</keyword>
<feature type="domain" description="Phospholipid/glycerol acyltransferase" evidence="7">
    <location>
        <begin position="66"/>
        <end position="178"/>
    </location>
</feature>
<keyword evidence="2" id="KW-0444">Lipid biosynthesis</keyword>
<dbReference type="InterPro" id="IPR002123">
    <property type="entry name" value="Plipid/glycerol_acylTrfase"/>
</dbReference>
<dbReference type="Pfam" id="PF01553">
    <property type="entry name" value="Acyltransferase"/>
    <property type="match status" value="1"/>
</dbReference>
<reference evidence="8 9" key="2">
    <citation type="submission" date="2021-08" db="EMBL/GenBank/DDBJ databases">
        <title>Massilia sp. R798.</title>
        <authorList>
            <person name="Baek J.H."/>
            <person name="Jung H.S."/>
            <person name="Kim K.R."/>
            <person name="Jeon C.O."/>
        </authorList>
    </citation>
    <scope>NUCLEOTIDE SEQUENCE [LARGE SCALE GENOMIC DNA]</scope>
    <source>
        <strain evidence="8 9">R798</strain>
    </source>
</reference>
<dbReference type="GO" id="GO:0016746">
    <property type="term" value="F:acyltransferase activity"/>
    <property type="evidence" value="ECO:0007669"/>
    <property type="project" value="UniProtKB-KW"/>
</dbReference>
<keyword evidence="5 8" id="KW-0012">Acyltransferase</keyword>
<feature type="transmembrane region" description="Helical" evidence="6">
    <location>
        <begin position="12"/>
        <end position="31"/>
    </location>
</feature>
<dbReference type="PANTHER" id="PTHR10434:SF64">
    <property type="entry name" value="1-ACYL-SN-GLYCEROL-3-PHOSPHATE ACYLTRANSFERASE-RELATED"/>
    <property type="match status" value="1"/>
</dbReference>
<dbReference type="Proteomes" id="UP000809349">
    <property type="component" value="Unassembled WGS sequence"/>
</dbReference>
<evidence type="ECO:0000256" key="3">
    <source>
        <dbReference type="ARBA" id="ARBA00022679"/>
    </source>
</evidence>
<comment type="caution">
    <text evidence="8">The sequence shown here is derived from an EMBL/GenBank/DDBJ whole genome shotgun (WGS) entry which is preliminary data.</text>
</comment>
<gene>
    <name evidence="8" type="ORF">I4X03_010685</name>
</gene>
<evidence type="ECO:0000256" key="5">
    <source>
        <dbReference type="ARBA" id="ARBA00023315"/>
    </source>
</evidence>
<keyword evidence="6" id="KW-1133">Transmembrane helix</keyword>
<name>A0ABS7SP77_9BURK</name>